<reference evidence="1 2" key="1">
    <citation type="journal article" date="2014" name="J Genomics">
        <title>Draft Genome Sequence of the Extremely Halophilic Phototrophic Purple Sulfur Bacterium Halorhodospira halochloris.</title>
        <authorList>
            <person name="Singh K.S."/>
            <person name="Kirksey J."/>
            <person name="Hoff W.D."/>
            <person name="Deole R."/>
        </authorList>
    </citation>
    <scope>NUCLEOTIDE SEQUENCE [LARGE SCALE GENOMIC DNA]</scope>
    <source>
        <strain evidence="1 2">A</strain>
    </source>
</reference>
<gene>
    <name evidence="1" type="ORF">M911_04140</name>
</gene>
<name>W8KYI0_9GAMM</name>
<organism evidence="1 2">
    <name type="scientific">Ectothiorhodospira haloalkaliphila</name>
    <dbReference type="NCBI Taxonomy" id="421628"/>
    <lineage>
        <taxon>Bacteria</taxon>
        <taxon>Pseudomonadati</taxon>
        <taxon>Pseudomonadota</taxon>
        <taxon>Gammaproteobacteria</taxon>
        <taxon>Chromatiales</taxon>
        <taxon>Ectothiorhodospiraceae</taxon>
        <taxon>Ectothiorhodospira</taxon>
    </lineage>
</organism>
<accession>W8KYI0</accession>
<keyword evidence="2" id="KW-1185">Reference proteome</keyword>
<dbReference type="HOGENOM" id="CLU_2180163_0_0_6"/>
<dbReference type="Proteomes" id="UP000019442">
    <property type="component" value="Chromosome"/>
</dbReference>
<sequence>MLSYLPDMKTSTAALGRRCGDGLLGLWSRVFHRNAQADESWLEKRDMAVITATLMRLSERQLSRIGMSRRTLALDVEDLAARAQRELQVSPVVLEVVKSGGSRRVIRHE</sequence>
<dbReference type="KEGG" id="hhc:M911_04140"/>
<dbReference type="AlphaFoldDB" id="W8KYI0"/>
<evidence type="ECO:0000313" key="1">
    <source>
        <dbReference type="EMBL" id="AHK80601.1"/>
    </source>
</evidence>
<proteinExistence type="predicted"/>
<dbReference type="EMBL" id="CP007268">
    <property type="protein sequence ID" value="AHK80601.1"/>
    <property type="molecule type" value="Genomic_DNA"/>
</dbReference>
<reference evidence="2" key="2">
    <citation type="submission" date="2014-02" db="EMBL/GenBank/DDBJ databases">
        <title>Draft Genome Sequence of extremely halophilic bacteria Halorhodospira halochloris.</title>
        <authorList>
            <person name="Singh K.S."/>
        </authorList>
    </citation>
    <scope>NUCLEOTIDE SEQUENCE [LARGE SCALE GENOMIC DNA]</scope>
    <source>
        <strain evidence="2">A</strain>
    </source>
</reference>
<protein>
    <submittedName>
        <fullName evidence="1">Uncharacterized protein</fullName>
    </submittedName>
</protein>
<evidence type="ECO:0000313" key="2">
    <source>
        <dbReference type="Proteomes" id="UP000019442"/>
    </source>
</evidence>